<dbReference type="Proteomes" id="UP001262754">
    <property type="component" value="Unassembled WGS sequence"/>
</dbReference>
<evidence type="ECO:0000259" key="6">
    <source>
        <dbReference type="Pfam" id="PF08543"/>
    </source>
</evidence>
<evidence type="ECO:0000256" key="5">
    <source>
        <dbReference type="ARBA" id="ARBA00022840"/>
    </source>
</evidence>
<evidence type="ECO:0000256" key="1">
    <source>
        <dbReference type="ARBA" id="ARBA00012104"/>
    </source>
</evidence>
<comment type="caution">
    <text evidence="7">The sequence shown here is derived from an EMBL/GenBank/DDBJ whole genome shotgun (WGS) entry which is preliminary data.</text>
</comment>
<dbReference type="EMBL" id="JAVDRL010000008">
    <property type="protein sequence ID" value="MDR6532304.1"/>
    <property type="molecule type" value="Genomic_DNA"/>
</dbReference>
<dbReference type="InterPro" id="IPR029056">
    <property type="entry name" value="Ribokinase-like"/>
</dbReference>
<name>A0ABU1N1J7_9CAUL</name>
<evidence type="ECO:0000313" key="8">
    <source>
        <dbReference type="Proteomes" id="UP001262754"/>
    </source>
</evidence>
<dbReference type="Gene3D" id="3.40.1190.20">
    <property type="match status" value="1"/>
</dbReference>
<evidence type="ECO:0000313" key="7">
    <source>
        <dbReference type="EMBL" id="MDR6532304.1"/>
    </source>
</evidence>
<proteinExistence type="predicted"/>
<dbReference type="InterPro" id="IPR013749">
    <property type="entry name" value="PM/HMP-P_kinase-1"/>
</dbReference>
<sequence length="286" mass="29154">MPMALILSSHVAGSQVGASAQAAALAQFGVDSMVVPTVLYGRHPGWGPPGGAPTSVEVMEGMLEGVGANGLLGLTDVVITGYFASAAQVLVAARAIDAVRAAPRGSPPYSALPRTPTVIVDPTMGDAGKGLYVPAEVADVIAGELIPRADLVACNAWELQHLTGMDAGDPQAAVLAGRRLDRPTLVSSVQSGGEIGVVYVDRNEAWLAAHAKAERAPNGTGDLLTALFAAALLEGQTLSYGLARAVGGVAETVTAANLWNAPELPIVAMAARIKQTSPSVRIERLA</sequence>
<dbReference type="SUPFAM" id="SSF53613">
    <property type="entry name" value="Ribokinase-like"/>
    <property type="match status" value="1"/>
</dbReference>
<keyword evidence="5" id="KW-0067">ATP-binding</keyword>
<dbReference type="PANTHER" id="PTHR10534:SF2">
    <property type="entry name" value="PYRIDOXAL KINASE"/>
    <property type="match status" value="1"/>
</dbReference>
<protein>
    <recommendedName>
        <fullName evidence="1">pyridoxal kinase</fullName>
        <ecNumber evidence="1">2.7.1.35</ecNumber>
    </recommendedName>
</protein>
<organism evidence="7 8">
    <name type="scientific">Caulobacter rhizosphaerae</name>
    <dbReference type="NCBI Taxonomy" id="2010972"/>
    <lineage>
        <taxon>Bacteria</taxon>
        <taxon>Pseudomonadati</taxon>
        <taxon>Pseudomonadota</taxon>
        <taxon>Alphaproteobacteria</taxon>
        <taxon>Caulobacterales</taxon>
        <taxon>Caulobacteraceae</taxon>
        <taxon>Caulobacter</taxon>
    </lineage>
</organism>
<keyword evidence="4 7" id="KW-0418">Kinase</keyword>
<feature type="domain" description="Pyridoxamine kinase/Phosphomethylpyrimidine kinase" evidence="6">
    <location>
        <begin position="115"/>
        <end position="254"/>
    </location>
</feature>
<accession>A0ABU1N1J7</accession>
<dbReference type="GO" id="GO:0008478">
    <property type="term" value="F:pyridoxal kinase activity"/>
    <property type="evidence" value="ECO:0007669"/>
    <property type="project" value="UniProtKB-EC"/>
</dbReference>
<gene>
    <name evidence="7" type="ORF">J2800_003060</name>
</gene>
<evidence type="ECO:0000256" key="3">
    <source>
        <dbReference type="ARBA" id="ARBA00022741"/>
    </source>
</evidence>
<keyword evidence="3" id="KW-0547">Nucleotide-binding</keyword>
<dbReference type="RefSeq" id="WP_310032764.1">
    <property type="nucleotide sequence ID" value="NZ_JAVDRL010000008.1"/>
</dbReference>
<evidence type="ECO:0000256" key="2">
    <source>
        <dbReference type="ARBA" id="ARBA00022679"/>
    </source>
</evidence>
<evidence type="ECO:0000256" key="4">
    <source>
        <dbReference type="ARBA" id="ARBA00022777"/>
    </source>
</evidence>
<keyword evidence="8" id="KW-1185">Reference proteome</keyword>
<dbReference type="PANTHER" id="PTHR10534">
    <property type="entry name" value="PYRIDOXAL KINASE"/>
    <property type="match status" value="1"/>
</dbReference>
<keyword evidence="2 7" id="KW-0808">Transferase</keyword>
<dbReference type="EC" id="2.7.1.35" evidence="1"/>
<dbReference type="InterPro" id="IPR004625">
    <property type="entry name" value="PyrdxlKinase"/>
</dbReference>
<reference evidence="7 8" key="1">
    <citation type="submission" date="2023-07" db="EMBL/GenBank/DDBJ databases">
        <title>Sorghum-associated microbial communities from plants grown in Nebraska, USA.</title>
        <authorList>
            <person name="Schachtman D."/>
        </authorList>
    </citation>
    <scope>NUCLEOTIDE SEQUENCE [LARGE SCALE GENOMIC DNA]</scope>
    <source>
        <strain evidence="7 8">DS2154</strain>
    </source>
</reference>
<dbReference type="Pfam" id="PF08543">
    <property type="entry name" value="Phos_pyr_kin"/>
    <property type="match status" value="1"/>
</dbReference>